<gene>
    <name evidence="1" type="ORF">Adu01nite_73060</name>
</gene>
<dbReference type="EMBL" id="BOML01000058">
    <property type="protein sequence ID" value="GIE05956.1"/>
    <property type="molecule type" value="Genomic_DNA"/>
</dbReference>
<reference evidence="1 2" key="1">
    <citation type="submission" date="2021-01" db="EMBL/GenBank/DDBJ databases">
        <title>Whole genome shotgun sequence of Actinoplanes durhamensis NBRC 14914.</title>
        <authorList>
            <person name="Komaki H."/>
            <person name="Tamura T."/>
        </authorList>
    </citation>
    <scope>NUCLEOTIDE SEQUENCE [LARGE SCALE GENOMIC DNA]</scope>
    <source>
        <strain evidence="1 2">NBRC 14914</strain>
    </source>
</reference>
<accession>A0ABQ3Z808</accession>
<evidence type="ECO:0000313" key="2">
    <source>
        <dbReference type="Proteomes" id="UP000637628"/>
    </source>
</evidence>
<name>A0ABQ3Z808_9ACTN</name>
<keyword evidence="2" id="KW-1185">Reference proteome</keyword>
<comment type="caution">
    <text evidence="1">The sequence shown here is derived from an EMBL/GenBank/DDBJ whole genome shotgun (WGS) entry which is preliminary data.</text>
</comment>
<organism evidence="1 2">
    <name type="scientific">Paractinoplanes durhamensis</name>
    <dbReference type="NCBI Taxonomy" id="113563"/>
    <lineage>
        <taxon>Bacteria</taxon>
        <taxon>Bacillati</taxon>
        <taxon>Actinomycetota</taxon>
        <taxon>Actinomycetes</taxon>
        <taxon>Micromonosporales</taxon>
        <taxon>Micromonosporaceae</taxon>
        <taxon>Paractinoplanes</taxon>
    </lineage>
</organism>
<dbReference type="Proteomes" id="UP000637628">
    <property type="component" value="Unassembled WGS sequence"/>
</dbReference>
<sequence length="84" mass="9164">MVHQQICDFDADGYPFIEGDSLKRAKHLSSEKLGNAVGRVGLAQRDPVDKLSVNPGELRLKRLSKNGLVQPGGKLVTHPVILPH</sequence>
<protein>
    <submittedName>
        <fullName evidence="1">Uncharacterized protein</fullName>
    </submittedName>
</protein>
<evidence type="ECO:0000313" key="1">
    <source>
        <dbReference type="EMBL" id="GIE05956.1"/>
    </source>
</evidence>
<proteinExistence type="predicted"/>